<dbReference type="Proteomes" id="UP000006729">
    <property type="component" value="Chromosome 1"/>
</dbReference>
<dbReference type="InParanoid" id="B9GLY2"/>
<protein>
    <recommendedName>
        <fullName evidence="6">Anthocyanidin 3-O-glucosyltransferase</fullName>
    </recommendedName>
</protein>
<proteinExistence type="inferred from homology"/>
<comment type="similarity">
    <text evidence="1">Belongs to the UDP-glycosyltransferase family.</text>
</comment>
<dbReference type="CDD" id="cd03784">
    <property type="entry name" value="GT1_Gtf-like"/>
    <property type="match status" value="1"/>
</dbReference>
<dbReference type="Gene3D" id="3.40.50.2000">
    <property type="entry name" value="Glycogen Phosphorylase B"/>
    <property type="match status" value="2"/>
</dbReference>
<dbReference type="OrthoDB" id="5835829at2759"/>
<dbReference type="FunFam" id="3.40.50.2000:FF:000037">
    <property type="entry name" value="Glycosyltransferase"/>
    <property type="match status" value="1"/>
</dbReference>
<reference evidence="4 5" key="1">
    <citation type="journal article" date="2006" name="Science">
        <title>The genome of black cottonwood, Populus trichocarpa (Torr. &amp; Gray).</title>
        <authorList>
            <person name="Tuskan G.A."/>
            <person name="Difazio S."/>
            <person name="Jansson S."/>
            <person name="Bohlmann J."/>
            <person name="Grigoriev I."/>
            <person name="Hellsten U."/>
            <person name="Putnam N."/>
            <person name="Ralph S."/>
            <person name="Rombauts S."/>
            <person name="Salamov A."/>
            <person name="Schein J."/>
            <person name="Sterck L."/>
            <person name="Aerts A."/>
            <person name="Bhalerao R.R."/>
            <person name="Bhalerao R.P."/>
            <person name="Blaudez D."/>
            <person name="Boerjan W."/>
            <person name="Brun A."/>
            <person name="Brunner A."/>
            <person name="Busov V."/>
            <person name="Campbell M."/>
            <person name="Carlson J."/>
            <person name="Chalot M."/>
            <person name="Chapman J."/>
            <person name="Chen G.L."/>
            <person name="Cooper D."/>
            <person name="Coutinho P.M."/>
            <person name="Couturier J."/>
            <person name="Covert S."/>
            <person name="Cronk Q."/>
            <person name="Cunningham R."/>
            <person name="Davis J."/>
            <person name="Degroeve S."/>
            <person name="Dejardin A."/>
            <person name="Depamphilis C."/>
            <person name="Detter J."/>
            <person name="Dirks B."/>
            <person name="Dubchak I."/>
            <person name="Duplessis S."/>
            <person name="Ehlting J."/>
            <person name="Ellis B."/>
            <person name="Gendler K."/>
            <person name="Goodstein D."/>
            <person name="Gribskov M."/>
            <person name="Grimwood J."/>
            <person name="Groover A."/>
            <person name="Gunter L."/>
            <person name="Hamberger B."/>
            <person name="Heinze B."/>
            <person name="Helariutta Y."/>
            <person name="Henrissat B."/>
            <person name="Holligan D."/>
            <person name="Holt R."/>
            <person name="Huang W."/>
            <person name="Islam-Faridi N."/>
            <person name="Jones S."/>
            <person name="Jones-Rhoades M."/>
            <person name="Jorgensen R."/>
            <person name="Joshi C."/>
            <person name="Kangasjarvi J."/>
            <person name="Karlsson J."/>
            <person name="Kelleher C."/>
            <person name="Kirkpatrick R."/>
            <person name="Kirst M."/>
            <person name="Kohler A."/>
            <person name="Kalluri U."/>
            <person name="Larimer F."/>
            <person name="Leebens-Mack J."/>
            <person name="Leple J.C."/>
            <person name="Locascio P."/>
            <person name="Lou Y."/>
            <person name="Lucas S."/>
            <person name="Martin F."/>
            <person name="Montanini B."/>
            <person name="Napoli C."/>
            <person name="Nelson D.R."/>
            <person name="Nelson C."/>
            <person name="Nieminen K."/>
            <person name="Nilsson O."/>
            <person name="Pereda V."/>
            <person name="Peter G."/>
            <person name="Philippe R."/>
            <person name="Pilate G."/>
            <person name="Poliakov A."/>
            <person name="Razumovskaya J."/>
            <person name="Richardson P."/>
            <person name="Rinaldi C."/>
            <person name="Ritland K."/>
            <person name="Rouze P."/>
            <person name="Ryaboy D."/>
            <person name="Schmutz J."/>
            <person name="Schrader J."/>
            <person name="Segerman B."/>
            <person name="Shin H."/>
            <person name="Siddiqui A."/>
            <person name="Sterky F."/>
            <person name="Terry A."/>
            <person name="Tsai C.J."/>
            <person name="Uberbacher E."/>
            <person name="Unneberg P."/>
            <person name="Vahala J."/>
            <person name="Wall K."/>
            <person name="Wessler S."/>
            <person name="Yang G."/>
            <person name="Yin T."/>
            <person name="Douglas C."/>
            <person name="Marra M."/>
            <person name="Sandberg G."/>
            <person name="Van de Peer Y."/>
            <person name="Rokhsar D."/>
        </authorList>
    </citation>
    <scope>NUCLEOTIDE SEQUENCE [LARGE SCALE GENOMIC DNA]</scope>
    <source>
        <strain evidence="5">cv. Nisqually</strain>
    </source>
</reference>
<dbReference type="PANTHER" id="PTHR48049:SF160">
    <property type="entry name" value="UDP-GLYCOSYLTRANSFERASE 91A1"/>
    <property type="match status" value="1"/>
</dbReference>
<dbReference type="eggNOG" id="KOG1192">
    <property type="taxonomic scope" value="Eukaryota"/>
</dbReference>
<dbReference type="InterPro" id="IPR002213">
    <property type="entry name" value="UDP_glucos_trans"/>
</dbReference>
<organism evidence="4 5">
    <name type="scientific">Populus trichocarpa</name>
    <name type="common">Western balsam poplar</name>
    <name type="synonym">Populus balsamifera subsp. trichocarpa</name>
    <dbReference type="NCBI Taxonomy" id="3694"/>
    <lineage>
        <taxon>Eukaryota</taxon>
        <taxon>Viridiplantae</taxon>
        <taxon>Streptophyta</taxon>
        <taxon>Embryophyta</taxon>
        <taxon>Tracheophyta</taxon>
        <taxon>Spermatophyta</taxon>
        <taxon>Magnoliopsida</taxon>
        <taxon>eudicotyledons</taxon>
        <taxon>Gunneridae</taxon>
        <taxon>Pentapetalae</taxon>
        <taxon>rosids</taxon>
        <taxon>fabids</taxon>
        <taxon>Malpighiales</taxon>
        <taxon>Salicaceae</taxon>
        <taxon>Saliceae</taxon>
        <taxon>Populus</taxon>
    </lineage>
</organism>
<dbReference type="FunCoup" id="B9GLY2">
    <property type="interactions" value="1"/>
</dbReference>
<evidence type="ECO:0000256" key="3">
    <source>
        <dbReference type="ARBA" id="ARBA00022679"/>
    </source>
</evidence>
<dbReference type="SUPFAM" id="SSF53756">
    <property type="entry name" value="UDP-Glycosyltransferase/glycogen phosphorylase"/>
    <property type="match status" value="1"/>
</dbReference>
<evidence type="ECO:0000313" key="5">
    <source>
        <dbReference type="Proteomes" id="UP000006729"/>
    </source>
</evidence>
<evidence type="ECO:0000313" key="4">
    <source>
        <dbReference type="EMBL" id="PNT52416.1"/>
    </source>
</evidence>
<dbReference type="KEGG" id="pop:7476838"/>
<dbReference type="SMR" id="B9GLY2"/>
<dbReference type="Gramene" id="Potri.001G030600.1.v4.1">
    <property type="protein sequence ID" value="Potri.001G030600.1.v4.1"/>
    <property type="gene ID" value="Potri.001G030600.v4.1"/>
</dbReference>
<dbReference type="EMBL" id="CM009290">
    <property type="protein sequence ID" value="PNT52416.1"/>
    <property type="molecule type" value="Genomic_DNA"/>
</dbReference>
<dbReference type="OMA" id="LWAYRAP"/>
<keyword evidence="5" id="KW-1185">Reference proteome</keyword>
<accession>B9GLY2</accession>
<keyword evidence="2" id="KW-0328">Glycosyltransferase</keyword>
<evidence type="ECO:0008006" key="6">
    <source>
        <dbReference type="Google" id="ProtNLM"/>
    </source>
</evidence>
<dbReference type="AlphaFoldDB" id="B9GLY2"/>
<dbReference type="HOGENOM" id="CLU_001724_2_3_1"/>
<keyword evidence="3" id="KW-0808">Transferase</keyword>
<dbReference type="PANTHER" id="PTHR48049">
    <property type="entry name" value="GLYCOSYLTRANSFERASE"/>
    <property type="match status" value="1"/>
</dbReference>
<name>B9GLY2_POPTR</name>
<dbReference type="InterPro" id="IPR050481">
    <property type="entry name" value="UDP-glycosyltransf_plant"/>
</dbReference>
<gene>
    <name evidence="4" type="ORF">POPTR_001G030600</name>
</gene>
<evidence type="ECO:0000256" key="1">
    <source>
        <dbReference type="ARBA" id="ARBA00009995"/>
    </source>
</evidence>
<dbReference type="Pfam" id="PF00201">
    <property type="entry name" value="UDPGT"/>
    <property type="match status" value="1"/>
</dbReference>
<sequence length="475" mass="53928">MADDSKLHIAMFPWLAFGHMIPYLELAKLIAQKGHKITFISTPRNIDRLPKLPPYLSPLINFVKLPLPHAAHLLEGDEATTDVPYNKVQYLKVAFDGLKEPMTRFLATSHDIDYLLYDFAPYWLPEIATGLGIPNAFFSIFLGAAVCFLKPASLIEDRTEPEHFTVPPKSIPFPTTVRFKLFEILRIFESVTGDASDVSDIYRLQEVLRCCQMVAIRSCMEFEPEWLHLFQELIGKPVIPVGLLAPTEDDAVRDEGSGMWKSMKDWLDKQEKGSVVYVAFGSEAKPSQVELTEIALGLELSGLPFFWVLRTRRGLTDNEVIKLPEGFEDRTRGRGLVFTSWVPQLKILAHDSVGGFLTHSGWSSVVEALQHERALILLSFLAEQGLNSRVFEEKKIGYPIPRDESDGSFTRDSVAESLRLVMVKEEGKIYREKAKEMKGLFGNKDIQDQYVVNFLRYIMSHRRCLVTRESSSVIK</sequence>
<dbReference type="GO" id="GO:0035251">
    <property type="term" value="F:UDP-glucosyltransferase activity"/>
    <property type="evidence" value="ECO:0000318"/>
    <property type="project" value="GO_Central"/>
</dbReference>
<evidence type="ECO:0000256" key="2">
    <source>
        <dbReference type="ARBA" id="ARBA00022676"/>
    </source>
</evidence>
<dbReference type="FunFam" id="3.40.50.2000:FF:000088">
    <property type="entry name" value="Glycosyltransferase"/>
    <property type="match status" value="1"/>
</dbReference>